<dbReference type="Gene3D" id="3.40.50.1000">
    <property type="entry name" value="HAD superfamily/HAD-like"/>
    <property type="match status" value="1"/>
</dbReference>
<evidence type="ECO:0000313" key="2">
    <source>
        <dbReference type="Proteomes" id="UP001204000"/>
    </source>
</evidence>
<comment type="caution">
    <text evidence="1">The sequence shown here is derived from an EMBL/GenBank/DDBJ whole genome shotgun (WGS) entry which is preliminary data.</text>
</comment>
<proteinExistence type="predicted"/>
<name>A0ABT1FYE6_9CORY</name>
<dbReference type="RefSeq" id="WP_253575515.1">
    <property type="nucleotide sequence ID" value="NZ_JAMFTQ010000001.1"/>
</dbReference>
<keyword evidence="2" id="KW-1185">Reference proteome</keyword>
<dbReference type="SFLD" id="SFLDS00003">
    <property type="entry name" value="Haloacid_Dehalogenase"/>
    <property type="match status" value="1"/>
</dbReference>
<dbReference type="EMBL" id="JAMFTQ010000001">
    <property type="protein sequence ID" value="MCP1386789.1"/>
    <property type="molecule type" value="Genomic_DNA"/>
</dbReference>
<dbReference type="Gene3D" id="1.10.150.240">
    <property type="entry name" value="Putative phosphatase, domain 2"/>
    <property type="match status" value="1"/>
</dbReference>
<dbReference type="SUPFAM" id="SSF56784">
    <property type="entry name" value="HAD-like"/>
    <property type="match status" value="1"/>
</dbReference>
<dbReference type="PANTHER" id="PTHR43434:SF20">
    <property type="entry name" value="5'-NUCLEOTIDASE"/>
    <property type="match status" value="1"/>
</dbReference>
<evidence type="ECO:0000313" key="1">
    <source>
        <dbReference type="EMBL" id="MCP1386789.1"/>
    </source>
</evidence>
<dbReference type="PANTHER" id="PTHR43434">
    <property type="entry name" value="PHOSPHOGLYCOLATE PHOSPHATASE"/>
    <property type="match status" value="1"/>
</dbReference>
<organism evidence="1 2">
    <name type="scientific">Corynebacterium stercoris</name>
    <dbReference type="NCBI Taxonomy" id="2943490"/>
    <lineage>
        <taxon>Bacteria</taxon>
        <taxon>Bacillati</taxon>
        <taxon>Actinomycetota</taxon>
        <taxon>Actinomycetes</taxon>
        <taxon>Mycobacteriales</taxon>
        <taxon>Corynebacteriaceae</taxon>
        <taxon>Corynebacterium</taxon>
    </lineage>
</organism>
<dbReference type="InterPro" id="IPR023214">
    <property type="entry name" value="HAD_sf"/>
</dbReference>
<dbReference type="InterPro" id="IPR036412">
    <property type="entry name" value="HAD-like_sf"/>
</dbReference>
<sequence>MTASATVLLDVDGTLIDSFPGIREGFVRALKSVGHPLPDDEFIARIPGPPMRDSMYAAGLNGDEVARAMLVYSEYMSGEGWRRFTVFDGMLELIEGWKADGLGVVTATSKSEHFARLALEETGMWPHLDFLGAANYDAGRITKIDVIRHVLDSVDPARPLMVGDRIHDFHGAAEFGIPSVAVTWGYGTPEEWAEATHIAHTPDELDEIVRNHVAAQ</sequence>
<dbReference type="InterPro" id="IPR041492">
    <property type="entry name" value="HAD_2"/>
</dbReference>
<accession>A0ABT1FYE6</accession>
<dbReference type="InterPro" id="IPR050155">
    <property type="entry name" value="HAD-like_hydrolase_sf"/>
</dbReference>
<gene>
    <name evidence="1" type="ORF">M5J20_01045</name>
</gene>
<reference evidence="1" key="1">
    <citation type="submission" date="2022-05" db="EMBL/GenBank/DDBJ databases">
        <title>Corynebacterium sp. TA-R-1 sp. nov., isolated from human feces.</title>
        <authorList>
            <person name="Shamsuzzaman M."/>
            <person name="Dahal R.H."/>
        </authorList>
    </citation>
    <scope>NUCLEOTIDE SEQUENCE</scope>
    <source>
        <strain evidence="1">TA-R-1</strain>
    </source>
</reference>
<protein>
    <submittedName>
        <fullName evidence="1">HAD hydrolase-like protein</fullName>
    </submittedName>
</protein>
<dbReference type="Pfam" id="PF13419">
    <property type="entry name" value="HAD_2"/>
    <property type="match status" value="1"/>
</dbReference>
<dbReference type="SFLD" id="SFLDG01129">
    <property type="entry name" value="C1.5:_HAD__Beta-PGM__Phosphata"/>
    <property type="match status" value="1"/>
</dbReference>
<dbReference type="InterPro" id="IPR023198">
    <property type="entry name" value="PGP-like_dom2"/>
</dbReference>
<dbReference type="Proteomes" id="UP001204000">
    <property type="component" value="Unassembled WGS sequence"/>
</dbReference>